<evidence type="ECO:0000313" key="1">
    <source>
        <dbReference type="EMBL" id="OAL10145.1"/>
    </source>
</evidence>
<name>A0A1A9QDX5_9MOLU</name>
<proteinExistence type="predicted"/>
<organism evidence="1 2">
    <name type="scientific">Candidatus Mycoplasma haematobovis</name>
    <dbReference type="NCBI Taxonomy" id="432608"/>
    <lineage>
        <taxon>Bacteria</taxon>
        <taxon>Bacillati</taxon>
        <taxon>Mycoplasmatota</taxon>
        <taxon>Mollicutes</taxon>
        <taxon>Mycoplasmataceae</taxon>
        <taxon>Mycoplasma</taxon>
    </lineage>
</organism>
<dbReference type="RefSeq" id="WP_187150530.1">
    <property type="nucleotide sequence ID" value="NZ_LWUJ01000012.1"/>
</dbReference>
<accession>A0A1A9QDX5</accession>
<dbReference type="Proteomes" id="UP000077623">
    <property type="component" value="Unassembled WGS sequence"/>
</dbReference>
<dbReference type="STRING" id="432608.A6V39_04500"/>
<evidence type="ECO:0000313" key="2">
    <source>
        <dbReference type="Proteomes" id="UP000077623"/>
    </source>
</evidence>
<keyword evidence="2" id="KW-1185">Reference proteome</keyword>
<dbReference type="EMBL" id="LWUJ01000012">
    <property type="protein sequence ID" value="OAL10145.1"/>
    <property type="molecule type" value="Genomic_DNA"/>
</dbReference>
<reference evidence="2" key="1">
    <citation type="submission" date="2016-04" db="EMBL/GenBank/DDBJ databases">
        <authorList>
            <person name="Quiroz-Castaneda R.E."/>
            <person name="Martinez-Ocampo F."/>
        </authorList>
    </citation>
    <scope>NUCLEOTIDE SEQUENCE [LARGE SCALE GENOMIC DNA]</scope>
    <source>
        <strain evidence="2">INIFAP01</strain>
    </source>
</reference>
<dbReference type="AlphaFoldDB" id="A0A1A9QDX5"/>
<protein>
    <submittedName>
        <fullName evidence="1">Uncharacterized protein</fullName>
    </submittedName>
</protein>
<gene>
    <name evidence="1" type="ORF">A6V39_04500</name>
</gene>
<comment type="caution">
    <text evidence="1">The sequence shown here is derived from an EMBL/GenBank/DDBJ whole genome shotgun (WGS) entry which is preliminary data.</text>
</comment>
<sequence>MTTVTKITTGVAGVSTLGGGVALGVSLFKEKQTVSTRLVAEGFDVNVTDFGNLLTKHNLAKEPNIFVDTSVTTKDTAWLQTQCKRALEGGIKDEKNYKLARQWCVKERAISDIFGSIGLKALDNTGNRDDNGTWKTHEVVLKKDVTTAGKLSETMKGDTTITVANIKSACTALIAINTTDKDFNDKFELSKTWCAVKDPKKQK</sequence>